<reference evidence="1 2" key="1">
    <citation type="submission" date="2021-01" db="EMBL/GenBank/DDBJ databases">
        <title>Genome public.</title>
        <authorList>
            <person name="Liu C."/>
            <person name="Sun Q."/>
        </authorList>
    </citation>
    <scope>NUCLEOTIDE SEQUENCE [LARGE SCALE GENOMIC DNA]</scope>
    <source>
        <strain evidence="1 2">YIM B02515</strain>
    </source>
</reference>
<proteinExistence type="predicted"/>
<sequence length="239" mass="28284">MEFYRAREKNDYIKYENSFIHNTALLASENEKVFGVFEYDIKNIYEAEIINFSIFEECDKMQLLKGFIEELVYWNPYVKTISYRKDENIFSCDELIQAGFKKNITWILNLDTNINVIKIDINDIVPEQLTVDMVKLDRACSWIEKPEDVVVTCVKIDNKIVSIDGHSRLVAAFNKGFQYVYAHFELGNADTAFYRVCMSWCEEAGVFKVSDLTKRVVAPEEHERLWYNRCQDYLRKHRD</sequence>
<gene>
    <name evidence="1" type="ORF">JK636_18455</name>
</gene>
<organism evidence="1 2">
    <name type="scientific">Clostridium rhizosphaerae</name>
    <dbReference type="NCBI Taxonomy" id="2803861"/>
    <lineage>
        <taxon>Bacteria</taxon>
        <taxon>Bacillati</taxon>
        <taxon>Bacillota</taxon>
        <taxon>Clostridia</taxon>
        <taxon>Eubacteriales</taxon>
        <taxon>Clostridiaceae</taxon>
        <taxon>Clostridium</taxon>
    </lineage>
</organism>
<keyword evidence="2" id="KW-1185">Reference proteome</keyword>
<evidence type="ECO:0000313" key="2">
    <source>
        <dbReference type="Proteomes" id="UP000632377"/>
    </source>
</evidence>
<dbReference type="Proteomes" id="UP000632377">
    <property type="component" value="Unassembled WGS sequence"/>
</dbReference>
<evidence type="ECO:0000313" key="1">
    <source>
        <dbReference type="EMBL" id="MBL4937696.1"/>
    </source>
</evidence>
<accession>A0ABS1TE99</accession>
<comment type="caution">
    <text evidence="1">The sequence shown here is derived from an EMBL/GenBank/DDBJ whole genome shotgun (WGS) entry which is preliminary data.</text>
</comment>
<dbReference type="RefSeq" id="WP_202750445.1">
    <property type="nucleotide sequence ID" value="NZ_JAESWC010000015.1"/>
</dbReference>
<dbReference type="EMBL" id="JAESWC010000015">
    <property type="protein sequence ID" value="MBL4937696.1"/>
    <property type="molecule type" value="Genomic_DNA"/>
</dbReference>
<name>A0ABS1TE99_9CLOT</name>
<protein>
    <submittedName>
        <fullName evidence="1">Uncharacterized protein</fullName>
    </submittedName>
</protein>